<gene>
    <name evidence="12" type="primary">rlmN</name>
    <name evidence="15" type="ORF">SAMN05421791_10818</name>
</gene>
<dbReference type="Gene3D" id="3.20.20.70">
    <property type="entry name" value="Aldolase class I"/>
    <property type="match status" value="1"/>
</dbReference>
<dbReference type="GO" id="GO:0030488">
    <property type="term" value="P:tRNA methylation"/>
    <property type="evidence" value="ECO:0007669"/>
    <property type="project" value="UniProtKB-UniRule"/>
</dbReference>
<keyword evidence="8 12" id="KW-0819">tRNA processing</keyword>
<dbReference type="GO" id="GO:0070040">
    <property type="term" value="F:rRNA (adenine(2503)-C2-)-methyltransferase activity"/>
    <property type="evidence" value="ECO:0007669"/>
    <property type="project" value="UniProtKB-UniRule"/>
</dbReference>
<evidence type="ECO:0000256" key="3">
    <source>
        <dbReference type="ARBA" id="ARBA00022490"/>
    </source>
</evidence>
<feature type="binding site" evidence="12">
    <location>
        <position position="114"/>
    </location>
    <ligand>
        <name>[4Fe-4S] cluster</name>
        <dbReference type="ChEBI" id="CHEBI:49883"/>
        <note>4Fe-4S-S-AdoMet</note>
    </ligand>
</feature>
<keyword evidence="2 12" id="KW-0004">4Fe-4S</keyword>
<dbReference type="InterPro" id="IPR048641">
    <property type="entry name" value="RlmN_N"/>
</dbReference>
<dbReference type="PANTHER" id="PTHR30544">
    <property type="entry name" value="23S RRNA METHYLTRANSFERASE"/>
    <property type="match status" value="1"/>
</dbReference>
<feature type="binding site" evidence="12">
    <location>
        <begin position="162"/>
        <end position="163"/>
    </location>
    <ligand>
        <name>S-adenosyl-L-methionine</name>
        <dbReference type="ChEBI" id="CHEBI:59789"/>
    </ligand>
</feature>
<evidence type="ECO:0000256" key="2">
    <source>
        <dbReference type="ARBA" id="ARBA00022485"/>
    </source>
</evidence>
<evidence type="ECO:0000256" key="9">
    <source>
        <dbReference type="ARBA" id="ARBA00022723"/>
    </source>
</evidence>
<keyword evidence="11 12" id="KW-0411">Iron-sulfur</keyword>
<dbReference type="AlphaFoldDB" id="A0A1G7U320"/>
<keyword evidence="4 12" id="KW-0698">rRNA processing</keyword>
<dbReference type="GO" id="GO:0051539">
    <property type="term" value="F:4 iron, 4 sulfur cluster binding"/>
    <property type="evidence" value="ECO:0007669"/>
    <property type="project" value="UniProtKB-UniRule"/>
</dbReference>
<dbReference type="CDD" id="cd01335">
    <property type="entry name" value="Radical_SAM"/>
    <property type="match status" value="1"/>
</dbReference>
<proteinExistence type="inferred from homology"/>
<comment type="caution">
    <text evidence="12">Lacks conserved residue(s) required for the propagation of feature annotation.</text>
</comment>
<evidence type="ECO:0000256" key="10">
    <source>
        <dbReference type="ARBA" id="ARBA00023004"/>
    </source>
</evidence>
<name>A0A1G7U320_9LACT</name>
<dbReference type="SFLD" id="SFLDS00029">
    <property type="entry name" value="Radical_SAM"/>
    <property type="match status" value="1"/>
</dbReference>
<feature type="compositionally biased region" description="Basic and acidic residues" evidence="13">
    <location>
        <begin position="356"/>
        <end position="370"/>
    </location>
</feature>
<dbReference type="SFLD" id="SFLDG01062">
    <property type="entry name" value="methyltransferase_(Class_A)"/>
    <property type="match status" value="1"/>
</dbReference>
<evidence type="ECO:0000313" key="15">
    <source>
        <dbReference type="EMBL" id="SDG41459.1"/>
    </source>
</evidence>
<feature type="domain" description="Radical SAM core" evidence="14">
    <location>
        <begin position="96"/>
        <end position="333"/>
    </location>
</feature>
<dbReference type="Proteomes" id="UP000199708">
    <property type="component" value="Unassembled WGS sequence"/>
</dbReference>
<dbReference type="GO" id="GO:0070475">
    <property type="term" value="P:rRNA base methylation"/>
    <property type="evidence" value="ECO:0007669"/>
    <property type="project" value="UniProtKB-UniRule"/>
</dbReference>
<dbReference type="NCBIfam" id="TIGR00048">
    <property type="entry name" value="rRNA_mod_RlmN"/>
    <property type="match status" value="1"/>
</dbReference>
<keyword evidence="5 12" id="KW-0489">Methyltransferase</keyword>
<comment type="catalytic activity">
    <reaction evidence="12">
        <text>adenosine(2503) in 23S rRNA + 2 reduced [2Fe-2S]-[ferredoxin] + 2 S-adenosyl-L-methionine = 2-methyladenosine(2503) in 23S rRNA + 5'-deoxyadenosine + L-methionine + 2 oxidized [2Fe-2S]-[ferredoxin] + S-adenosyl-L-homocysteine</text>
        <dbReference type="Rhea" id="RHEA:42916"/>
        <dbReference type="Rhea" id="RHEA-COMP:10000"/>
        <dbReference type="Rhea" id="RHEA-COMP:10001"/>
        <dbReference type="Rhea" id="RHEA-COMP:10152"/>
        <dbReference type="Rhea" id="RHEA-COMP:10282"/>
        <dbReference type="ChEBI" id="CHEBI:17319"/>
        <dbReference type="ChEBI" id="CHEBI:33737"/>
        <dbReference type="ChEBI" id="CHEBI:33738"/>
        <dbReference type="ChEBI" id="CHEBI:57844"/>
        <dbReference type="ChEBI" id="CHEBI:57856"/>
        <dbReference type="ChEBI" id="CHEBI:59789"/>
        <dbReference type="ChEBI" id="CHEBI:74411"/>
        <dbReference type="ChEBI" id="CHEBI:74497"/>
        <dbReference type="EC" id="2.1.1.192"/>
    </reaction>
</comment>
<keyword evidence="10 12" id="KW-0408">Iron</keyword>
<keyword evidence="7 12" id="KW-0949">S-adenosyl-L-methionine</keyword>
<comment type="catalytic activity">
    <reaction evidence="12">
        <text>adenosine(37) in tRNA + 2 reduced [2Fe-2S]-[ferredoxin] + 2 S-adenosyl-L-methionine = 2-methyladenosine(37) in tRNA + 5'-deoxyadenosine + L-methionine + 2 oxidized [2Fe-2S]-[ferredoxin] + S-adenosyl-L-homocysteine</text>
        <dbReference type="Rhea" id="RHEA:43332"/>
        <dbReference type="Rhea" id="RHEA-COMP:10000"/>
        <dbReference type="Rhea" id="RHEA-COMP:10001"/>
        <dbReference type="Rhea" id="RHEA-COMP:10162"/>
        <dbReference type="Rhea" id="RHEA-COMP:10485"/>
        <dbReference type="ChEBI" id="CHEBI:17319"/>
        <dbReference type="ChEBI" id="CHEBI:33737"/>
        <dbReference type="ChEBI" id="CHEBI:33738"/>
        <dbReference type="ChEBI" id="CHEBI:57844"/>
        <dbReference type="ChEBI" id="CHEBI:57856"/>
        <dbReference type="ChEBI" id="CHEBI:59789"/>
        <dbReference type="ChEBI" id="CHEBI:74411"/>
        <dbReference type="ChEBI" id="CHEBI:74497"/>
        <dbReference type="EC" id="2.1.1.192"/>
    </reaction>
</comment>
<dbReference type="PANTHER" id="PTHR30544:SF5">
    <property type="entry name" value="RADICAL SAM CORE DOMAIN-CONTAINING PROTEIN"/>
    <property type="match status" value="1"/>
</dbReference>
<feature type="binding site" evidence="12">
    <location>
        <position position="194"/>
    </location>
    <ligand>
        <name>S-adenosyl-L-methionine</name>
        <dbReference type="ChEBI" id="CHEBI:59789"/>
    </ligand>
</feature>
<evidence type="ECO:0000256" key="12">
    <source>
        <dbReference type="HAMAP-Rule" id="MF_01849"/>
    </source>
</evidence>
<dbReference type="EMBL" id="FNCK01000008">
    <property type="protein sequence ID" value="SDG41459.1"/>
    <property type="molecule type" value="Genomic_DNA"/>
</dbReference>
<feature type="active site" description="S-methylcysteine intermediate" evidence="12">
    <location>
        <position position="338"/>
    </location>
</feature>
<dbReference type="GO" id="GO:0005737">
    <property type="term" value="C:cytoplasm"/>
    <property type="evidence" value="ECO:0007669"/>
    <property type="project" value="UniProtKB-SubCell"/>
</dbReference>
<dbReference type="InterPro" id="IPR058240">
    <property type="entry name" value="rSAM_sf"/>
</dbReference>
<feature type="binding site" evidence="12">
    <location>
        <position position="110"/>
    </location>
    <ligand>
        <name>[4Fe-4S] cluster</name>
        <dbReference type="ChEBI" id="CHEBI:49883"/>
        <note>4Fe-4S-S-AdoMet</note>
    </ligand>
</feature>
<dbReference type="InterPro" id="IPR027492">
    <property type="entry name" value="RNA_MTrfase_RlmN"/>
</dbReference>
<feature type="binding site" evidence="12">
    <location>
        <position position="117"/>
    </location>
    <ligand>
        <name>[4Fe-4S] cluster</name>
        <dbReference type="ChEBI" id="CHEBI:49883"/>
        <note>4Fe-4S-S-AdoMet</note>
    </ligand>
</feature>
<dbReference type="Pfam" id="PF04055">
    <property type="entry name" value="Radical_SAM"/>
    <property type="match status" value="1"/>
</dbReference>
<evidence type="ECO:0000256" key="11">
    <source>
        <dbReference type="ARBA" id="ARBA00023014"/>
    </source>
</evidence>
<evidence type="ECO:0000256" key="6">
    <source>
        <dbReference type="ARBA" id="ARBA00022679"/>
    </source>
</evidence>
<comment type="cofactor">
    <cofactor evidence="12">
        <name>[4Fe-4S] cluster</name>
        <dbReference type="ChEBI" id="CHEBI:49883"/>
    </cofactor>
    <text evidence="12">Binds 1 [4Fe-4S] cluster. The cluster is coordinated with 3 cysteines and an exchangeable S-adenosyl-L-methionine.</text>
</comment>
<evidence type="ECO:0000256" key="5">
    <source>
        <dbReference type="ARBA" id="ARBA00022603"/>
    </source>
</evidence>
<keyword evidence="9 12" id="KW-0479">Metal-binding</keyword>
<dbReference type="InterPro" id="IPR013785">
    <property type="entry name" value="Aldolase_TIM"/>
</dbReference>
<keyword evidence="16" id="KW-1185">Reference proteome</keyword>
<keyword evidence="12" id="KW-1015">Disulfide bond</keyword>
<evidence type="ECO:0000256" key="1">
    <source>
        <dbReference type="ARBA" id="ARBA00004496"/>
    </source>
</evidence>
<dbReference type="SUPFAM" id="SSF102114">
    <property type="entry name" value="Radical SAM enzymes"/>
    <property type="match status" value="1"/>
</dbReference>
<evidence type="ECO:0000313" key="16">
    <source>
        <dbReference type="Proteomes" id="UP000199708"/>
    </source>
</evidence>
<dbReference type="GO" id="GO:0019843">
    <property type="term" value="F:rRNA binding"/>
    <property type="evidence" value="ECO:0007669"/>
    <property type="project" value="UniProtKB-UniRule"/>
</dbReference>
<accession>A0A1G7U320</accession>
<dbReference type="OrthoDB" id="9793973at2"/>
<feature type="binding site" evidence="12">
    <location>
        <position position="295"/>
    </location>
    <ligand>
        <name>S-adenosyl-L-methionine</name>
        <dbReference type="ChEBI" id="CHEBI:59789"/>
    </ligand>
</feature>
<dbReference type="SFLD" id="SFLDF00275">
    <property type="entry name" value="adenosine_C2_methyltransferase"/>
    <property type="match status" value="1"/>
</dbReference>
<evidence type="ECO:0000256" key="8">
    <source>
        <dbReference type="ARBA" id="ARBA00022694"/>
    </source>
</evidence>
<protein>
    <recommendedName>
        <fullName evidence="12">Probable dual-specificity RNA methyltransferase RlmN</fullName>
        <ecNumber evidence="12">2.1.1.192</ecNumber>
    </recommendedName>
    <alternativeName>
        <fullName evidence="12">23S rRNA (adenine(2503)-C(2))-methyltransferase</fullName>
    </alternativeName>
    <alternativeName>
        <fullName evidence="12">23S rRNA m2A2503 methyltransferase</fullName>
    </alternativeName>
    <alternativeName>
        <fullName evidence="12">Ribosomal RNA large subunit methyltransferase N</fullName>
    </alternativeName>
    <alternativeName>
        <fullName evidence="12">tRNA (adenine(37)-C(2))-methyltransferase</fullName>
    </alternativeName>
    <alternativeName>
        <fullName evidence="12">tRNA m2A37 methyltransferase</fullName>
    </alternativeName>
</protein>
<comment type="subcellular location">
    <subcellularLocation>
        <location evidence="1 12">Cytoplasm</location>
    </subcellularLocation>
</comment>
<dbReference type="Gene3D" id="1.10.150.530">
    <property type="match status" value="1"/>
</dbReference>
<dbReference type="GO" id="GO:0000049">
    <property type="term" value="F:tRNA binding"/>
    <property type="evidence" value="ECO:0007669"/>
    <property type="project" value="UniProtKB-UniRule"/>
</dbReference>
<feature type="region of interest" description="Disordered" evidence="13">
    <location>
        <begin position="347"/>
        <end position="378"/>
    </location>
</feature>
<evidence type="ECO:0000256" key="4">
    <source>
        <dbReference type="ARBA" id="ARBA00022552"/>
    </source>
</evidence>
<dbReference type="RefSeq" id="WP_090290183.1">
    <property type="nucleotide sequence ID" value="NZ_FNCK01000008.1"/>
</dbReference>
<comment type="miscellaneous">
    <text evidence="12">Reaction proceeds by a ping-pong mechanism involving intermediate methylation of a conserved cysteine residue.</text>
</comment>
<dbReference type="PIRSF" id="PIRSF006004">
    <property type="entry name" value="CHP00048"/>
    <property type="match status" value="1"/>
</dbReference>
<dbReference type="InterPro" id="IPR004383">
    <property type="entry name" value="rRNA_lsu_MTrfase_RlmN/Cfr"/>
</dbReference>
<dbReference type="HAMAP" id="MF_01849">
    <property type="entry name" value="RNA_methyltr_RlmN"/>
    <property type="match status" value="1"/>
</dbReference>
<dbReference type="STRING" id="120956.SAMN05421791_10818"/>
<evidence type="ECO:0000259" key="14">
    <source>
        <dbReference type="PROSITE" id="PS51918"/>
    </source>
</evidence>
<organism evidence="15 16">
    <name type="scientific">Facklamia miroungae</name>
    <dbReference type="NCBI Taxonomy" id="120956"/>
    <lineage>
        <taxon>Bacteria</taxon>
        <taxon>Bacillati</taxon>
        <taxon>Bacillota</taxon>
        <taxon>Bacilli</taxon>
        <taxon>Lactobacillales</taxon>
        <taxon>Aerococcaceae</taxon>
        <taxon>Facklamia</taxon>
    </lineage>
</organism>
<evidence type="ECO:0000256" key="13">
    <source>
        <dbReference type="SAM" id="MobiDB-lite"/>
    </source>
</evidence>
<keyword evidence="6 12" id="KW-0808">Transferase</keyword>
<comment type="function">
    <text evidence="12">Specifically methylates position 2 of adenine 2503 in 23S rRNA and position 2 of adenine 37 in tRNAs.</text>
</comment>
<feature type="active site" description="Proton acceptor" evidence="12">
    <location>
        <position position="90"/>
    </location>
</feature>
<feature type="binding site" evidence="12">
    <location>
        <begin position="217"/>
        <end position="219"/>
    </location>
    <ligand>
        <name>S-adenosyl-L-methionine</name>
        <dbReference type="ChEBI" id="CHEBI:59789"/>
    </ligand>
</feature>
<evidence type="ECO:0000256" key="7">
    <source>
        <dbReference type="ARBA" id="ARBA00022691"/>
    </source>
</evidence>
<dbReference type="InterPro" id="IPR040072">
    <property type="entry name" value="Methyltransferase_A"/>
</dbReference>
<dbReference type="Pfam" id="PF21016">
    <property type="entry name" value="RlmN_N"/>
    <property type="match status" value="1"/>
</dbReference>
<dbReference type="FunFam" id="3.20.20.70:FF:000014">
    <property type="entry name" value="Probable dual-specificity RNA methyltransferase RlmN"/>
    <property type="match status" value="1"/>
</dbReference>
<dbReference type="GO" id="GO:0002935">
    <property type="term" value="F:tRNA (adenine(37)-C2)-methyltransferase activity"/>
    <property type="evidence" value="ECO:0007669"/>
    <property type="project" value="UniProtKB-UniRule"/>
</dbReference>
<dbReference type="EC" id="2.1.1.192" evidence="12"/>
<comment type="similarity">
    <text evidence="12">Belongs to the radical SAM superfamily. RlmN family.</text>
</comment>
<sequence>MRSIYSLTLADLTEWLAQRGEKPYRADQIWQWLYRHHVASYEEMTNIPKKILEPLSEEFVFSPLRTEIVQKAQDKTTKFLFELHDHSMIETVLMYHHYGISVCVTTQIGCNIGCKFCASGLIPKVRDLEAGEIVAQIMYVQRHLDQLGQGEKVSHIVVMGIGEPFDNYDNVMKFLRIVNSDKGLAIGARHITVSTSGLAPKIREFAREGLQVNLAVSLHAPNNETRSSIMKINREYPIEELFDAIYEYIERTNRRVTFEYIMIDGVNDTPQHAKELAALLKPMLKLAYVNLIPYNPVAENPFQRSKADNIARFFDILMKNNVNCVVRKEHGTEIEAACGQLRSQYERKRKNKTAKKTKEEIRQLSQERKAAKISAQTN</sequence>
<dbReference type="InterPro" id="IPR007197">
    <property type="entry name" value="rSAM"/>
</dbReference>
<dbReference type="GO" id="GO:0046872">
    <property type="term" value="F:metal ion binding"/>
    <property type="evidence" value="ECO:0007669"/>
    <property type="project" value="UniProtKB-KW"/>
</dbReference>
<keyword evidence="3 12" id="KW-0963">Cytoplasm</keyword>
<reference evidence="15 16" key="1">
    <citation type="submission" date="2016-10" db="EMBL/GenBank/DDBJ databases">
        <authorList>
            <person name="de Groot N.N."/>
        </authorList>
    </citation>
    <scope>NUCLEOTIDE SEQUENCE [LARGE SCALE GENOMIC DNA]</scope>
    <source>
        <strain evidence="15 16">ATCC BAA-466</strain>
    </source>
</reference>
<dbReference type="PROSITE" id="PS51918">
    <property type="entry name" value="RADICAL_SAM"/>
    <property type="match status" value="1"/>
</dbReference>